<organism evidence="1 2">
    <name type="scientific">Orchesella dallaii</name>
    <dbReference type="NCBI Taxonomy" id="48710"/>
    <lineage>
        <taxon>Eukaryota</taxon>
        <taxon>Metazoa</taxon>
        <taxon>Ecdysozoa</taxon>
        <taxon>Arthropoda</taxon>
        <taxon>Hexapoda</taxon>
        <taxon>Collembola</taxon>
        <taxon>Entomobryomorpha</taxon>
        <taxon>Entomobryoidea</taxon>
        <taxon>Orchesellidae</taxon>
        <taxon>Orchesellinae</taxon>
        <taxon>Orchesella</taxon>
    </lineage>
</organism>
<dbReference type="EMBL" id="CAXLJM020000144">
    <property type="protein sequence ID" value="CAL8141087.1"/>
    <property type="molecule type" value="Genomic_DNA"/>
</dbReference>
<dbReference type="Proteomes" id="UP001642540">
    <property type="component" value="Unassembled WGS sequence"/>
</dbReference>
<name>A0ABP1S136_9HEXA</name>
<evidence type="ECO:0000313" key="1">
    <source>
        <dbReference type="EMBL" id="CAL8141087.1"/>
    </source>
</evidence>
<proteinExistence type="predicted"/>
<reference evidence="1 2" key="1">
    <citation type="submission" date="2024-08" db="EMBL/GenBank/DDBJ databases">
        <authorList>
            <person name="Cucini C."/>
            <person name="Frati F."/>
        </authorList>
    </citation>
    <scope>NUCLEOTIDE SEQUENCE [LARGE SCALE GENOMIC DNA]</scope>
</reference>
<protein>
    <submittedName>
        <fullName evidence="1">Uncharacterized protein</fullName>
    </submittedName>
</protein>
<comment type="caution">
    <text evidence="1">The sequence shown here is derived from an EMBL/GenBank/DDBJ whole genome shotgun (WGS) entry which is preliminary data.</text>
</comment>
<gene>
    <name evidence="1" type="ORF">ODALV1_LOCUS28567</name>
</gene>
<feature type="non-terminal residue" evidence="1">
    <location>
        <position position="1"/>
    </location>
</feature>
<sequence length="165" mass="18752">KITDTTHIKGGLLDHIYVNSKENFAVSGQFALGGSDHKLCFTIRKKEKIKFPPKTIVTRNYKNVQWKEVSKEVAIINGQLASEIEDDNLYLTRKVDQEFTFANDKIMKVIDTHAPARKRIVNGIIKPWYTSEMNELGILRDRAENTAMKTLIAEDDKKTGSLEIG</sequence>
<evidence type="ECO:0000313" key="2">
    <source>
        <dbReference type="Proteomes" id="UP001642540"/>
    </source>
</evidence>
<keyword evidence="2" id="KW-1185">Reference proteome</keyword>
<accession>A0ABP1S136</accession>